<dbReference type="PANTHER" id="PTHR12461:SF99">
    <property type="entry name" value="BIFUNCTIONAL PEPTIDASE AND (3S)-LYSYL HYDROXYLASE JMJD7"/>
    <property type="match status" value="1"/>
</dbReference>
<dbReference type="InterPro" id="IPR014710">
    <property type="entry name" value="RmlC-like_jellyroll"/>
</dbReference>
<feature type="domain" description="JmjC" evidence="1">
    <location>
        <begin position="123"/>
        <end position="342"/>
    </location>
</feature>
<dbReference type="SUPFAM" id="SSF51197">
    <property type="entry name" value="Clavaminate synthase-like"/>
    <property type="match status" value="1"/>
</dbReference>
<organism evidence="2 3">
    <name type="scientific">Peronospora belbahrii</name>
    <dbReference type="NCBI Taxonomy" id="622444"/>
    <lineage>
        <taxon>Eukaryota</taxon>
        <taxon>Sar</taxon>
        <taxon>Stramenopiles</taxon>
        <taxon>Oomycota</taxon>
        <taxon>Peronosporomycetes</taxon>
        <taxon>Peronosporales</taxon>
        <taxon>Peronosporaceae</taxon>
        <taxon>Peronospora</taxon>
    </lineage>
</organism>
<name>A0AAU9KZG6_9STRA</name>
<evidence type="ECO:0000259" key="1">
    <source>
        <dbReference type="PROSITE" id="PS51184"/>
    </source>
</evidence>
<dbReference type="Gene3D" id="2.60.120.10">
    <property type="entry name" value="Jelly Rolls"/>
    <property type="match status" value="1"/>
</dbReference>
<dbReference type="PROSITE" id="PS51184">
    <property type="entry name" value="JMJC"/>
    <property type="match status" value="1"/>
</dbReference>
<reference evidence="2" key="1">
    <citation type="submission" date="2021-11" db="EMBL/GenBank/DDBJ databases">
        <authorList>
            <person name="Islam A."/>
            <person name="Islam S."/>
            <person name="Flora M.S."/>
            <person name="Rahman M."/>
            <person name="Ziaur R.M."/>
            <person name="Epstein J.H."/>
            <person name="Hassan M."/>
            <person name="Klassen M."/>
            <person name="Woodard K."/>
            <person name="Webb A."/>
            <person name="Webby R.J."/>
            <person name="El Zowalaty M.E."/>
        </authorList>
    </citation>
    <scope>NUCLEOTIDE SEQUENCE</scope>
    <source>
        <strain evidence="2">Pbs3</strain>
    </source>
</reference>
<dbReference type="Pfam" id="PF13621">
    <property type="entry name" value="Cupin_8"/>
    <property type="match status" value="1"/>
</dbReference>
<dbReference type="Proteomes" id="UP001160483">
    <property type="component" value="Unassembled WGS sequence"/>
</dbReference>
<protein>
    <recommendedName>
        <fullName evidence="1">JmjC domain-containing protein</fullName>
    </recommendedName>
</protein>
<sequence>MTSSSMSTALHRLQRDTHDFWSPPSSIRRIDASNLSPLQFYRDYVSRNVPVVLLNAMTSSRWRRAIENWPNDEHLIAKAGDRTVTVDITPNGFGDAILELSNDNEKLFIMPEERDMRLTEFLQLLKKCNEFDGVPYLSHQNDSLRDQLPVLLDEVPPAMKLAVEAFGNEPEAVNIWIGDERAVSTMHKDHYENIYCVVKGQKHFTLLPPSAVGCLYEQEFTSARYRHADSPDPDEEEHMVKNLAATQRFHEKYPQHVNWIIWSSPDKGNIPWIPVDPLNIDIEKFPLAGALKPINVVVKAEEVLYLPSLWYHRAANLCPTISVNYWHDMEFDCRYVYFNFVHDIGAAVMKMEEDELNKAANKELLLIEDQHGLSLNMPVSTRPSTPILSRAFLLLLDYVCKAKTYLQYRRAYPPYYR</sequence>
<dbReference type="AlphaFoldDB" id="A0AAU9KZG6"/>
<comment type="caution">
    <text evidence="2">The sequence shown here is derived from an EMBL/GenBank/DDBJ whole genome shotgun (WGS) entry which is preliminary data.</text>
</comment>
<gene>
    <name evidence="2" type="ORF">PBS003_LOCUS5398</name>
</gene>
<dbReference type="SMART" id="SM00558">
    <property type="entry name" value="JmjC"/>
    <property type="match status" value="1"/>
</dbReference>
<dbReference type="InterPro" id="IPR003347">
    <property type="entry name" value="JmjC_dom"/>
</dbReference>
<dbReference type="InterPro" id="IPR041667">
    <property type="entry name" value="Cupin_8"/>
</dbReference>
<evidence type="ECO:0000313" key="2">
    <source>
        <dbReference type="EMBL" id="CAH0478715.1"/>
    </source>
</evidence>
<proteinExistence type="predicted"/>
<dbReference type="PANTHER" id="PTHR12461">
    <property type="entry name" value="HYPOXIA-INDUCIBLE FACTOR 1 ALPHA INHIBITOR-RELATED"/>
    <property type="match status" value="1"/>
</dbReference>
<dbReference type="EMBL" id="CAKKTJ010000272">
    <property type="protein sequence ID" value="CAH0478715.1"/>
    <property type="molecule type" value="Genomic_DNA"/>
</dbReference>
<evidence type="ECO:0000313" key="3">
    <source>
        <dbReference type="Proteomes" id="UP001160483"/>
    </source>
</evidence>
<accession>A0AAU9KZG6</accession>